<comment type="similarity">
    <text evidence="1">Belongs to the PrpD family.</text>
</comment>
<feature type="domain" description="MmgE/PrpD N-terminal" evidence="3">
    <location>
        <begin position="7"/>
        <end position="243"/>
    </location>
</feature>
<dbReference type="PATRIC" id="fig|1317118.6.peg.2707"/>
<evidence type="ECO:0000313" key="5">
    <source>
        <dbReference type="EMBL" id="ETW12045.1"/>
    </source>
</evidence>
<evidence type="ECO:0000256" key="1">
    <source>
        <dbReference type="ARBA" id="ARBA00006174"/>
    </source>
</evidence>
<comment type="caution">
    <text evidence="5">The sequence shown here is derived from an EMBL/GenBank/DDBJ whole genome shotgun (WGS) entry which is preliminary data.</text>
</comment>
<organism evidence="5 6">
    <name type="scientific">Roseivivax marinus</name>
    <dbReference type="NCBI Taxonomy" id="1379903"/>
    <lineage>
        <taxon>Bacteria</taxon>
        <taxon>Pseudomonadati</taxon>
        <taxon>Pseudomonadota</taxon>
        <taxon>Alphaproteobacteria</taxon>
        <taxon>Rhodobacterales</taxon>
        <taxon>Roseobacteraceae</taxon>
        <taxon>Roseivivax</taxon>
    </lineage>
</organism>
<keyword evidence="6" id="KW-1185">Reference proteome</keyword>
<feature type="compositionally biased region" description="Basic and acidic residues" evidence="2">
    <location>
        <begin position="451"/>
        <end position="462"/>
    </location>
</feature>
<dbReference type="InterPro" id="IPR045336">
    <property type="entry name" value="MmgE_PrpD_N"/>
</dbReference>
<dbReference type="Proteomes" id="UP000019063">
    <property type="component" value="Unassembled WGS sequence"/>
</dbReference>
<evidence type="ECO:0000259" key="3">
    <source>
        <dbReference type="Pfam" id="PF03972"/>
    </source>
</evidence>
<dbReference type="GO" id="GO:0016829">
    <property type="term" value="F:lyase activity"/>
    <property type="evidence" value="ECO:0007669"/>
    <property type="project" value="InterPro"/>
</dbReference>
<evidence type="ECO:0000259" key="4">
    <source>
        <dbReference type="Pfam" id="PF19305"/>
    </source>
</evidence>
<dbReference type="eggNOG" id="COG2079">
    <property type="taxonomic scope" value="Bacteria"/>
</dbReference>
<dbReference type="AlphaFoldDB" id="W4HJ80"/>
<dbReference type="EMBL" id="AQQW01000008">
    <property type="protein sequence ID" value="ETW12045.1"/>
    <property type="molecule type" value="Genomic_DNA"/>
</dbReference>
<proteinExistence type="inferred from homology"/>
<dbReference type="SUPFAM" id="SSF103378">
    <property type="entry name" value="2-methylcitrate dehydratase PrpD"/>
    <property type="match status" value="1"/>
</dbReference>
<dbReference type="Gene3D" id="1.10.4100.10">
    <property type="entry name" value="2-methylcitrate dehydratase PrpD"/>
    <property type="match status" value="1"/>
</dbReference>
<dbReference type="InterPro" id="IPR042188">
    <property type="entry name" value="MmgE/PrpD_sf_2"/>
</dbReference>
<dbReference type="STRING" id="1379903.ATO8_13157"/>
<gene>
    <name evidence="5" type="ORF">ATO8_13157</name>
</gene>
<evidence type="ECO:0000256" key="2">
    <source>
        <dbReference type="SAM" id="MobiDB-lite"/>
    </source>
</evidence>
<dbReference type="Pfam" id="PF19305">
    <property type="entry name" value="MmgE_PrpD_C"/>
    <property type="match status" value="1"/>
</dbReference>
<reference evidence="5 6" key="1">
    <citation type="journal article" date="2014" name="Antonie Van Leeuwenhoek">
        <title>Roseivivax atlanticus sp. nov., isolated from surface seawater of the Atlantic Ocean.</title>
        <authorList>
            <person name="Li G."/>
            <person name="Lai Q."/>
            <person name="Liu X."/>
            <person name="Sun F."/>
            <person name="Shao Z."/>
        </authorList>
    </citation>
    <scope>NUCLEOTIDE SEQUENCE [LARGE SCALE GENOMIC DNA]</scope>
    <source>
        <strain evidence="5 6">22II-s10s</strain>
    </source>
</reference>
<dbReference type="Gene3D" id="3.30.1330.120">
    <property type="entry name" value="2-methylcitrate dehydratase PrpD"/>
    <property type="match status" value="1"/>
</dbReference>
<dbReference type="InterPro" id="IPR042183">
    <property type="entry name" value="MmgE/PrpD_sf_1"/>
</dbReference>
<sequence>MTNPLTTLAGAAANWRAAPIDDATAWDTRRAVLDWAASMLPGCVEGPAVALSATLASARGPGGAISYVDGRAGSARDAALLNGTASHTAEFDDIFRDGGYHPGSPTISAALAVAQAEGKSFDAFQRAVIGGYEVGCRMAMALQPSHYRNWHITGTVGTMGAATATAMLLDCDAEGIAHAIAIATSFAGGHQENVQGDGLTKALHCGHAAEAGVLAGQAARAGLTGSLDSLHAPHGYAAATSDSTGDWNTALAGLGEWTPISAMTFKNHGCCGHIFPTLDGLRAMRAETLFAPEDVEKIEVHGYGPTASICDRLRVESARDARFSVQYCVGALLHLDEVRLAAFADDALARPDIRETMTRVRVHEDPEIAALYPRRRQARLRITLRDGRVLEHHQQTRKGDPDDPLSDVELIAKFDELAASALEAPARDALRRRILEENALPGPIPLRQSHAAHEKTAERTAP</sequence>
<evidence type="ECO:0000313" key="6">
    <source>
        <dbReference type="Proteomes" id="UP000019063"/>
    </source>
</evidence>
<feature type="domain" description="MmgE/PrpD C-terminal" evidence="4">
    <location>
        <begin position="268"/>
        <end position="426"/>
    </location>
</feature>
<dbReference type="InterPro" id="IPR005656">
    <property type="entry name" value="MmgE_PrpD"/>
</dbReference>
<feature type="region of interest" description="Disordered" evidence="2">
    <location>
        <begin position="438"/>
        <end position="462"/>
    </location>
</feature>
<dbReference type="PANTHER" id="PTHR16943">
    <property type="entry name" value="2-METHYLCITRATE DEHYDRATASE-RELATED"/>
    <property type="match status" value="1"/>
</dbReference>
<dbReference type="InterPro" id="IPR045337">
    <property type="entry name" value="MmgE_PrpD_C"/>
</dbReference>
<dbReference type="Pfam" id="PF03972">
    <property type="entry name" value="MmgE_PrpD_N"/>
    <property type="match status" value="1"/>
</dbReference>
<name>W4HJ80_9RHOB</name>
<dbReference type="PANTHER" id="PTHR16943:SF8">
    <property type="entry name" value="2-METHYLCITRATE DEHYDRATASE"/>
    <property type="match status" value="1"/>
</dbReference>
<protein>
    <submittedName>
        <fullName evidence="5">MmgE/PrpD family protein</fullName>
    </submittedName>
</protein>
<accession>W4HJ80</accession>
<dbReference type="RefSeq" id="WP_051487769.1">
    <property type="nucleotide sequence ID" value="NZ_AQQW01000008.1"/>
</dbReference>
<dbReference type="InterPro" id="IPR036148">
    <property type="entry name" value="MmgE/PrpD_sf"/>
</dbReference>